<evidence type="ECO:0000259" key="10">
    <source>
        <dbReference type="Pfam" id="PF02397"/>
    </source>
</evidence>
<dbReference type="PANTHER" id="PTHR30576:SF4">
    <property type="entry name" value="UNDECAPRENYL-PHOSPHATE GALACTOSE PHOSPHOTRANSFERASE"/>
    <property type="match status" value="1"/>
</dbReference>
<keyword evidence="5 9" id="KW-0812">Transmembrane</keyword>
<dbReference type="AlphaFoldDB" id="A0A7W6BUY7"/>
<comment type="subcellular location">
    <subcellularLocation>
        <location evidence="1">Cell membrane</location>
    </subcellularLocation>
</comment>
<feature type="domain" description="Bacterial sugar transferase" evidence="10">
    <location>
        <begin position="29"/>
        <end position="219"/>
    </location>
</feature>
<evidence type="ECO:0000313" key="12">
    <source>
        <dbReference type="Proteomes" id="UP000561459"/>
    </source>
</evidence>
<evidence type="ECO:0000256" key="9">
    <source>
        <dbReference type="SAM" id="Phobius"/>
    </source>
</evidence>
<name>A0A7W6BUY7_9SPHN</name>
<sequence>MSVTPPLPFEAPVSTRSLRAAPLDAFLTRACDIAIAAGIVIILLPLLIIILVAMKLTSPGPVLFAHRRVGRHGQTFPCYKFRSMVVNSAEVLEKHLAQNPAALAEWQLDQKLRNDPRVTPIGRLLRRSSLDEVPQIFNVLRGEMSIVGPRPIVEDEMIRYRQYIVDYMSVKPGITGLWQISGRNNTTYRRRVALDTAYARSRSIHLDLAIMVRTVPAVLSGSGCY</sequence>
<keyword evidence="6 9" id="KW-1133">Transmembrane helix</keyword>
<evidence type="ECO:0000256" key="1">
    <source>
        <dbReference type="ARBA" id="ARBA00004236"/>
    </source>
</evidence>
<organism evidence="11 12">
    <name type="scientific">Novosphingobium fluoreni</name>
    <dbReference type="NCBI Taxonomy" id="1391222"/>
    <lineage>
        <taxon>Bacteria</taxon>
        <taxon>Pseudomonadati</taxon>
        <taxon>Pseudomonadota</taxon>
        <taxon>Alphaproteobacteria</taxon>
        <taxon>Sphingomonadales</taxon>
        <taxon>Sphingomonadaceae</taxon>
        <taxon>Novosphingobium</taxon>
    </lineage>
</organism>
<dbReference type="PANTHER" id="PTHR30576">
    <property type="entry name" value="COLANIC BIOSYNTHESIS UDP-GLUCOSE LIPID CARRIER TRANSFERASE"/>
    <property type="match status" value="1"/>
</dbReference>
<dbReference type="GO" id="GO:0000271">
    <property type="term" value="P:polysaccharide biosynthetic process"/>
    <property type="evidence" value="ECO:0007669"/>
    <property type="project" value="UniProtKB-KW"/>
</dbReference>
<keyword evidence="12" id="KW-1185">Reference proteome</keyword>
<evidence type="ECO:0000256" key="8">
    <source>
        <dbReference type="ARBA" id="ARBA00023169"/>
    </source>
</evidence>
<evidence type="ECO:0000256" key="6">
    <source>
        <dbReference type="ARBA" id="ARBA00022989"/>
    </source>
</evidence>
<accession>A0A7W6BUY7</accession>
<evidence type="ECO:0000256" key="4">
    <source>
        <dbReference type="ARBA" id="ARBA00022679"/>
    </source>
</evidence>
<dbReference type="GO" id="GO:0005886">
    <property type="term" value="C:plasma membrane"/>
    <property type="evidence" value="ECO:0007669"/>
    <property type="project" value="UniProtKB-SubCell"/>
</dbReference>
<evidence type="ECO:0000256" key="2">
    <source>
        <dbReference type="ARBA" id="ARBA00006464"/>
    </source>
</evidence>
<dbReference type="GO" id="GO:0016780">
    <property type="term" value="F:phosphotransferase activity, for other substituted phosphate groups"/>
    <property type="evidence" value="ECO:0007669"/>
    <property type="project" value="TreeGrafter"/>
</dbReference>
<dbReference type="RefSeq" id="WP_343055740.1">
    <property type="nucleotide sequence ID" value="NZ_JACIDY010000001.1"/>
</dbReference>
<dbReference type="EMBL" id="JACIDY010000001">
    <property type="protein sequence ID" value="MBB3938449.1"/>
    <property type="molecule type" value="Genomic_DNA"/>
</dbReference>
<keyword evidence="3" id="KW-1003">Cell membrane</keyword>
<dbReference type="Proteomes" id="UP000561459">
    <property type="component" value="Unassembled WGS sequence"/>
</dbReference>
<comment type="similarity">
    <text evidence="2">Belongs to the bacterial sugar transferase family.</text>
</comment>
<keyword evidence="7 9" id="KW-0472">Membrane</keyword>
<evidence type="ECO:0000256" key="7">
    <source>
        <dbReference type="ARBA" id="ARBA00023136"/>
    </source>
</evidence>
<keyword evidence="4" id="KW-0808">Transferase</keyword>
<feature type="transmembrane region" description="Helical" evidence="9">
    <location>
        <begin position="33"/>
        <end position="54"/>
    </location>
</feature>
<protein>
    <submittedName>
        <fullName evidence="11">Exopolysaccharide production protein ExoY</fullName>
    </submittedName>
</protein>
<evidence type="ECO:0000256" key="3">
    <source>
        <dbReference type="ARBA" id="ARBA00022475"/>
    </source>
</evidence>
<dbReference type="InterPro" id="IPR003362">
    <property type="entry name" value="Bact_transf"/>
</dbReference>
<reference evidence="11 12" key="1">
    <citation type="submission" date="2020-08" db="EMBL/GenBank/DDBJ databases">
        <title>Genomic Encyclopedia of Type Strains, Phase IV (KMG-IV): sequencing the most valuable type-strain genomes for metagenomic binning, comparative biology and taxonomic classification.</title>
        <authorList>
            <person name="Goeker M."/>
        </authorList>
    </citation>
    <scope>NUCLEOTIDE SEQUENCE [LARGE SCALE GENOMIC DNA]</scope>
    <source>
        <strain evidence="11 12">DSM 27568</strain>
    </source>
</reference>
<dbReference type="Pfam" id="PF02397">
    <property type="entry name" value="Bac_transf"/>
    <property type="match status" value="1"/>
</dbReference>
<evidence type="ECO:0000256" key="5">
    <source>
        <dbReference type="ARBA" id="ARBA00022692"/>
    </source>
</evidence>
<gene>
    <name evidence="11" type="ORF">GGR39_000078</name>
</gene>
<proteinExistence type="inferred from homology"/>
<comment type="caution">
    <text evidence="11">The sequence shown here is derived from an EMBL/GenBank/DDBJ whole genome shotgun (WGS) entry which is preliminary data.</text>
</comment>
<keyword evidence="8" id="KW-0270">Exopolysaccharide synthesis</keyword>
<evidence type="ECO:0000313" key="11">
    <source>
        <dbReference type="EMBL" id="MBB3938449.1"/>
    </source>
</evidence>